<accession>A0A975I7A1</accession>
<dbReference type="Proteomes" id="UP000665026">
    <property type="component" value="Chromosome"/>
</dbReference>
<dbReference type="EMBL" id="CP060010">
    <property type="protein sequence ID" value="QTN35769.1"/>
    <property type="molecule type" value="Genomic_DNA"/>
</dbReference>
<dbReference type="Pfam" id="PF00034">
    <property type="entry name" value="Cytochrom_C"/>
    <property type="match status" value="1"/>
</dbReference>
<evidence type="ECO:0000256" key="1">
    <source>
        <dbReference type="ARBA" id="ARBA00022617"/>
    </source>
</evidence>
<dbReference type="RefSeq" id="WP_209356472.1">
    <property type="nucleotide sequence ID" value="NZ_CP060010.1"/>
</dbReference>
<evidence type="ECO:0000259" key="5">
    <source>
        <dbReference type="PROSITE" id="PS51007"/>
    </source>
</evidence>
<dbReference type="AlphaFoldDB" id="A0A975I7A1"/>
<dbReference type="KEGG" id="cact:HZ995_15080"/>
<reference evidence="6" key="1">
    <citation type="submission" date="2020-07" db="EMBL/GenBank/DDBJ databases">
        <title>Genome sequences of bacteria associated with the marine, planktonic diatom Thalassiosira profunda strain ECT2AJA-044.</title>
        <authorList>
            <person name="Gargas C.B."/>
            <person name="Roberts W.R."/>
            <person name="Alverson A.J."/>
        </authorList>
    </citation>
    <scope>NUCLEOTIDE SEQUENCE</scope>
    <source>
        <strain evidence="6">ECT2AJA-044</strain>
    </source>
</reference>
<keyword evidence="2 4" id="KW-0479">Metal-binding</keyword>
<dbReference type="InterPro" id="IPR051459">
    <property type="entry name" value="Cytochrome_c-type_DH"/>
</dbReference>
<organism evidence="6 7">
    <name type="scientific">Cognatishimia activa</name>
    <dbReference type="NCBI Taxonomy" id="1715691"/>
    <lineage>
        <taxon>Bacteria</taxon>
        <taxon>Pseudomonadati</taxon>
        <taxon>Pseudomonadota</taxon>
        <taxon>Alphaproteobacteria</taxon>
        <taxon>Rhodobacterales</taxon>
        <taxon>Paracoccaceae</taxon>
        <taxon>Cognatishimia</taxon>
    </lineage>
</organism>
<dbReference type="GO" id="GO:0020037">
    <property type="term" value="F:heme binding"/>
    <property type="evidence" value="ECO:0007669"/>
    <property type="project" value="InterPro"/>
</dbReference>
<sequence length="292" mass="30896">MGRFIRLIFVLALLGLAVFFFVTRPGQVDSASFDGLTADPVHGKDVFHAAGCASCHVAPKAEIGDAPVLAGGQAFPSDFGTFYAPNISPDPVAGIGGWNTVDFANAVQKGVSPAGKHYYPAFPYVSYAKITPQDVVDLKAFMETLPASGEANTPHDVGFPFSYRRALGGWKLLFGASDWVVSDVGTPELERGRYLVEALGHCGECHTPRNALGGLDRASWLTGSVLPGEGKVPGITPSELDWSPEDIAYYLESGFTPSFDSAGGAMAHVVENMSKLPVEDRNAIAAYVASLP</sequence>
<name>A0A975I7A1_9RHOB</name>
<dbReference type="InterPro" id="IPR036909">
    <property type="entry name" value="Cyt_c-like_dom_sf"/>
</dbReference>
<keyword evidence="1 4" id="KW-0349">Heme</keyword>
<dbReference type="GO" id="GO:0009055">
    <property type="term" value="F:electron transfer activity"/>
    <property type="evidence" value="ECO:0007669"/>
    <property type="project" value="InterPro"/>
</dbReference>
<evidence type="ECO:0000256" key="4">
    <source>
        <dbReference type="PROSITE-ProRule" id="PRU00433"/>
    </source>
</evidence>
<feature type="domain" description="Cytochrome c" evidence="5">
    <location>
        <begin position="38"/>
        <end position="146"/>
    </location>
</feature>
<proteinExistence type="predicted"/>
<feature type="domain" description="Cytochrome c" evidence="5">
    <location>
        <begin position="187"/>
        <end position="292"/>
    </location>
</feature>
<dbReference type="PANTHER" id="PTHR35008">
    <property type="entry name" value="BLL4482 PROTEIN-RELATED"/>
    <property type="match status" value="1"/>
</dbReference>
<protein>
    <submittedName>
        <fullName evidence="6">Cytochrome c</fullName>
    </submittedName>
</protein>
<dbReference type="PANTHER" id="PTHR35008:SF8">
    <property type="entry name" value="ALCOHOL DEHYDROGENASE CYTOCHROME C SUBUNIT"/>
    <property type="match status" value="1"/>
</dbReference>
<evidence type="ECO:0000313" key="6">
    <source>
        <dbReference type="EMBL" id="QTN35769.1"/>
    </source>
</evidence>
<evidence type="ECO:0000313" key="7">
    <source>
        <dbReference type="Proteomes" id="UP000665026"/>
    </source>
</evidence>
<dbReference type="Gene3D" id="1.10.760.10">
    <property type="entry name" value="Cytochrome c-like domain"/>
    <property type="match status" value="1"/>
</dbReference>
<gene>
    <name evidence="6" type="ORF">HZ995_15080</name>
</gene>
<dbReference type="InterPro" id="IPR009056">
    <property type="entry name" value="Cyt_c-like_dom"/>
</dbReference>
<dbReference type="SUPFAM" id="SSF46626">
    <property type="entry name" value="Cytochrome c"/>
    <property type="match status" value="2"/>
</dbReference>
<dbReference type="GO" id="GO:0046872">
    <property type="term" value="F:metal ion binding"/>
    <property type="evidence" value="ECO:0007669"/>
    <property type="project" value="UniProtKB-KW"/>
</dbReference>
<keyword evidence="3 4" id="KW-0408">Iron</keyword>
<evidence type="ECO:0000256" key="3">
    <source>
        <dbReference type="ARBA" id="ARBA00023004"/>
    </source>
</evidence>
<dbReference type="PROSITE" id="PS51007">
    <property type="entry name" value="CYTC"/>
    <property type="match status" value="2"/>
</dbReference>
<evidence type="ECO:0000256" key="2">
    <source>
        <dbReference type="ARBA" id="ARBA00022723"/>
    </source>
</evidence>